<dbReference type="InterPro" id="IPR006186">
    <property type="entry name" value="Ser/Thr-sp_prot-phosphatase"/>
</dbReference>
<dbReference type="EC" id="3.1.3.16" evidence="1"/>
<reference evidence="3" key="1">
    <citation type="submission" date="2021-05" db="EMBL/GenBank/DDBJ databases">
        <title>A free-living protist that lacks canonical eukaryotic 1 DNA replication and segregation systems.</title>
        <authorList>
            <person name="Salas-Leiva D.E."/>
            <person name="Tromer E.C."/>
            <person name="Curtis B.A."/>
            <person name="Jerlstrom-Hultqvist J."/>
            <person name="Kolisko M."/>
            <person name="Yi Z."/>
            <person name="Salas-Leiva J.S."/>
            <person name="Gallot-Lavallee L."/>
            <person name="Kops G.J.P.L."/>
            <person name="Archibald J.M."/>
            <person name="Simpson A.G.B."/>
            <person name="Roger A.J."/>
        </authorList>
    </citation>
    <scope>NUCLEOTIDE SEQUENCE</scope>
    <source>
        <strain evidence="3">BICM</strain>
    </source>
</reference>
<gene>
    <name evidence="3" type="ORF">J8273_3773</name>
</gene>
<name>A0A8J6E2V5_9EUKA</name>
<dbReference type="SMART" id="SM00156">
    <property type="entry name" value="PP2Ac"/>
    <property type="match status" value="1"/>
</dbReference>
<dbReference type="InterPro" id="IPR043360">
    <property type="entry name" value="PP2B"/>
</dbReference>
<dbReference type="PANTHER" id="PTHR45673">
    <property type="entry name" value="SERINE/THREONINE-PROTEIN PHOSPHATASE 2B CATALYTIC SUBUNIT 1-RELATED"/>
    <property type="match status" value="1"/>
</dbReference>
<dbReference type="PROSITE" id="PS00125">
    <property type="entry name" value="SER_THR_PHOSPHATASE"/>
    <property type="match status" value="1"/>
</dbReference>
<dbReference type="EMBL" id="JAHDYR010000013">
    <property type="protein sequence ID" value="KAG9394796.1"/>
    <property type="molecule type" value="Genomic_DNA"/>
</dbReference>
<dbReference type="GO" id="GO:0033192">
    <property type="term" value="F:calmodulin-dependent protein phosphatase activity"/>
    <property type="evidence" value="ECO:0007669"/>
    <property type="project" value="InterPro"/>
</dbReference>
<sequence length="550" mass="61746">MEPGASIDGFGDEVTISALNRPKNDTIARVMSDVPEPEGSILTVNEAYGNDTVPNHRMIIEHFQKEGRLSKELITKIINDAITVLGQEPNLLTVDAPVTVVGDLHGQFYDLVRLIELAGDPEKTRYLFLGDYIDRGTFSLETTITLYSMKLCYPKNVFLLRGNHECRQMADFFNFRLEVLHKQDNEVLELFQKSFDHLPLAAIVDNRFFAVHGGISPELKNVAQINKIDRFREPPESGLMTDLLWSDPAVRDGPSVGFKSNTVRGCGHTYGFAAVARFLEANHLLCVVRGHEAQNDGFKMHRTHPSTKFPTVITVFSAPNYCGNYANKAALLFIGPKTINVKQFSYSDQPYVLPNFQNIFDWSMPFVIENVTELLLAMTSRLGDQDMEASSEDETAEEAISRRKRILAKIQAVSRMARFARILREEKETIIKLKGIAGTSKLPVGLLQGGSEAIDQTLTAFQRALELDMANEMAPNARKQTKQEMIEKIVKDVLNAREESAIAQREGREVSVQQGTVQEDTEEDARVRRQLRREFELGELVAPTVKISAI</sequence>
<dbReference type="AlphaFoldDB" id="A0A8J6E2V5"/>
<dbReference type="Gene3D" id="3.60.21.10">
    <property type="match status" value="1"/>
</dbReference>
<comment type="caution">
    <text evidence="3">The sequence shown here is derived from an EMBL/GenBank/DDBJ whole genome shotgun (WGS) entry which is preliminary data.</text>
</comment>
<dbReference type="Proteomes" id="UP000717585">
    <property type="component" value="Unassembled WGS sequence"/>
</dbReference>
<protein>
    <recommendedName>
        <fullName evidence="1">Serine/threonine-protein phosphatase</fullName>
        <ecNumber evidence="1">3.1.3.16</ecNumber>
    </recommendedName>
</protein>
<dbReference type="GO" id="GO:0097720">
    <property type="term" value="P:calcineurin-mediated signaling"/>
    <property type="evidence" value="ECO:0007669"/>
    <property type="project" value="InterPro"/>
</dbReference>
<dbReference type="OrthoDB" id="5593063at2759"/>
<dbReference type="Pfam" id="PF00149">
    <property type="entry name" value="Metallophos"/>
    <property type="match status" value="1"/>
</dbReference>
<feature type="domain" description="Serine/threonine specific protein phosphatases" evidence="2">
    <location>
        <begin position="160"/>
        <end position="165"/>
    </location>
</feature>
<accession>A0A8J6E2V5</accession>
<evidence type="ECO:0000256" key="1">
    <source>
        <dbReference type="RuleBase" id="RU004273"/>
    </source>
</evidence>
<keyword evidence="1" id="KW-0378">Hydrolase</keyword>
<comment type="catalytic activity">
    <reaction evidence="1">
        <text>O-phospho-L-threonyl-[protein] + H2O = L-threonyl-[protein] + phosphate</text>
        <dbReference type="Rhea" id="RHEA:47004"/>
        <dbReference type="Rhea" id="RHEA-COMP:11060"/>
        <dbReference type="Rhea" id="RHEA-COMP:11605"/>
        <dbReference type="ChEBI" id="CHEBI:15377"/>
        <dbReference type="ChEBI" id="CHEBI:30013"/>
        <dbReference type="ChEBI" id="CHEBI:43474"/>
        <dbReference type="ChEBI" id="CHEBI:61977"/>
        <dbReference type="EC" id="3.1.3.16"/>
    </reaction>
</comment>
<comment type="similarity">
    <text evidence="1">Belongs to the PPP phosphatase family.</text>
</comment>
<proteinExistence type="inferred from homology"/>
<dbReference type="InterPro" id="IPR029052">
    <property type="entry name" value="Metallo-depent_PP-like"/>
</dbReference>
<dbReference type="InterPro" id="IPR004843">
    <property type="entry name" value="Calcineurin-like_PHP"/>
</dbReference>
<evidence type="ECO:0000313" key="3">
    <source>
        <dbReference type="EMBL" id="KAG9394796.1"/>
    </source>
</evidence>
<dbReference type="PRINTS" id="PR00114">
    <property type="entry name" value="STPHPHTASE"/>
</dbReference>
<evidence type="ECO:0000313" key="4">
    <source>
        <dbReference type="Proteomes" id="UP000717585"/>
    </source>
</evidence>
<keyword evidence="4" id="KW-1185">Reference proteome</keyword>
<evidence type="ECO:0000259" key="2">
    <source>
        <dbReference type="PROSITE" id="PS00125"/>
    </source>
</evidence>
<dbReference type="SUPFAM" id="SSF56300">
    <property type="entry name" value="Metallo-dependent phosphatases"/>
    <property type="match status" value="1"/>
</dbReference>
<organism evidence="3 4">
    <name type="scientific">Carpediemonas membranifera</name>
    <dbReference type="NCBI Taxonomy" id="201153"/>
    <lineage>
        <taxon>Eukaryota</taxon>
        <taxon>Metamonada</taxon>
        <taxon>Carpediemonas-like organisms</taxon>
        <taxon>Carpediemonas</taxon>
    </lineage>
</organism>